<gene>
    <name evidence="1" type="ORF">SAMN05661091_1825</name>
</gene>
<evidence type="ECO:0000313" key="2">
    <source>
        <dbReference type="Proteomes" id="UP000192940"/>
    </source>
</evidence>
<dbReference type="RefSeq" id="WP_208918696.1">
    <property type="nucleotide sequence ID" value="NZ_LT840184.1"/>
</dbReference>
<keyword evidence="2" id="KW-1185">Reference proteome</keyword>
<protein>
    <submittedName>
        <fullName evidence="1">Uncharacterized protein</fullName>
    </submittedName>
</protein>
<organism evidence="1 2">
    <name type="scientific">Paenibacillus uliginis N3/975</name>
    <dbReference type="NCBI Taxonomy" id="1313296"/>
    <lineage>
        <taxon>Bacteria</taxon>
        <taxon>Bacillati</taxon>
        <taxon>Bacillota</taxon>
        <taxon>Bacilli</taxon>
        <taxon>Bacillales</taxon>
        <taxon>Paenibacillaceae</taxon>
        <taxon>Paenibacillus</taxon>
    </lineage>
</organism>
<dbReference type="EMBL" id="LT840184">
    <property type="protein sequence ID" value="SMF80301.1"/>
    <property type="molecule type" value="Genomic_DNA"/>
</dbReference>
<dbReference type="Proteomes" id="UP000192940">
    <property type="component" value="Chromosome I"/>
</dbReference>
<evidence type="ECO:0000313" key="1">
    <source>
        <dbReference type="EMBL" id="SMF80301.1"/>
    </source>
</evidence>
<accession>A0A1X7H664</accession>
<proteinExistence type="predicted"/>
<sequence length="300" mass="34315">MVQIDKTIAAKLQKVVKQFAGKEIKFQNVGEMVIDSNKVNAKVESVDGKYEIEYSTKTGEVWSVCGSISIDKISKKDQDKALQELKRIYPNKTYVFEKEVKAVREYDNKKAKFKEETWYTFRGENFDISLIKNSLTTRSFGAMIKFDAKELEPKLLKTASEAVKMVLDQDFNLTTEAKLIPGEFDYKNNLSLYKWALEGNDVLVEIEAKSDKVLNVIHETRHKQKVTTNKEITEKDAKEVIAPMAKKLFNIDITGYEVKWDNLFKDYRFVKGEETMVRAALDADKNVVYIKSGSRAAAGN</sequence>
<dbReference type="AlphaFoldDB" id="A0A1X7H664"/>
<reference evidence="1 2" key="1">
    <citation type="submission" date="2017-04" db="EMBL/GenBank/DDBJ databases">
        <authorList>
            <person name="Afonso C.L."/>
            <person name="Miller P.J."/>
            <person name="Scott M.A."/>
            <person name="Spackman E."/>
            <person name="Goraichik I."/>
            <person name="Dimitrov K.M."/>
            <person name="Suarez D.L."/>
            <person name="Swayne D.E."/>
        </authorList>
    </citation>
    <scope>NUCLEOTIDE SEQUENCE [LARGE SCALE GENOMIC DNA]</scope>
    <source>
        <strain evidence="1 2">N3/975</strain>
    </source>
</reference>
<dbReference type="STRING" id="1313296.SAMN05661091_1825"/>
<name>A0A1X7H664_9BACL</name>